<proteinExistence type="predicted"/>
<dbReference type="EMBL" id="CADCWC010000199">
    <property type="protein sequence ID" value="CAA9534577.1"/>
    <property type="molecule type" value="Genomic_DNA"/>
</dbReference>
<evidence type="ECO:0000256" key="4">
    <source>
        <dbReference type="ARBA" id="ARBA00023136"/>
    </source>
</evidence>
<keyword evidence="3 5" id="KW-1133">Transmembrane helix</keyword>
<evidence type="ECO:0000256" key="2">
    <source>
        <dbReference type="ARBA" id="ARBA00022692"/>
    </source>
</evidence>
<protein>
    <recommendedName>
        <fullName evidence="6">DUF202 domain-containing protein</fullName>
    </recommendedName>
</protein>
<feature type="transmembrane region" description="Helical" evidence="5">
    <location>
        <begin position="68"/>
        <end position="87"/>
    </location>
</feature>
<dbReference type="Pfam" id="PF02656">
    <property type="entry name" value="DUF202"/>
    <property type="match status" value="1"/>
</dbReference>
<evidence type="ECO:0000313" key="7">
    <source>
        <dbReference type="EMBL" id="CAA9534577.1"/>
    </source>
</evidence>
<name>A0A6J4TWT1_9ACTN</name>
<sequence>MTASRNVDEGPPGGGRFDEAGDATRRTYLALERTYLAWWRTGLTSLTVALAFGKIAPELTDGPTWPSQLLGVCFALLGVAFIVYGLRRDLTVAGAVRRGAYAHPDRRVLLALTAAGVVLGVAVVLLVIADAG</sequence>
<feature type="transmembrane region" description="Helical" evidence="5">
    <location>
        <begin position="35"/>
        <end position="56"/>
    </location>
</feature>
<keyword evidence="4 5" id="KW-0472">Membrane</keyword>
<feature type="transmembrane region" description="Helical" evidence="5">
    <location>
        <begin position="108"/>
        <end position="129"/>
    </location>
</feature>
<keyword evidence="2 5" id="KW-0812">Transmembrane</keyword>
<feature type="domain" description="DUF202" evidence="6">
    <location>
        <begin position="26"/>
        <end position="88"/>
    </location>
</feature>
<accession>A0A6J4TWT1</accession>
<dbReference type="InterPro" id="IPR003807">
    <property type="entry name" value="DUF202"/>
</dbReference>
<gene>
    <name evidence="7" type="ORF">AVDCRST_MAG79-1235</name>
</gene>
<evidence type="ECO:0000256" key="1">
    <source>
        <dbReference type="ARBA" id="ARBA00004127"/>
    </source>
</evidence>
<evidence type="ECO:0000256" key="5">
    <source>
        <dbReference type="SAM" id="Phobius"/>
    </source>
</evidence>
<reference evidence="7" key="1">
    <citation type="submission" date="2020-02" db="EMBL/GenBank/DDBJ databases">
        <authorList>
            <person name="Meier V. D."/>
        </authorList>
    </citation>
    <scope>NUCLEOTIDE SEQUENCE</scope>
    <source>
        <strain evidence="7">AVDCRST_MAG79</strain>
    </source>
</reference>
<organism evidence="7">
    <name type="scientific">uncultured Thermoleophilia bacterium</name>
    <dbReference type="NCBI Taxonomy" id="1497501"/>
    <lineage>
        <taxon>Bacteria</taxon>
        <taxon>Bacillati</taxon>
        <taxon>Actinomycetota</taxon>
        <taxon>Thermoleophilia</taxon>
        <taxon>environmental samples</taxon>
    </lineage>
</organism>
<evidence type="ECO:0000259" key="6">
    <source>
        <dbReference type="Pfam" id="PF02656"/>
    </source>
</evidence>
<comment type="subcellular location">
    <subcellularLocation>
        <location evidence="1">Endomembrane system</location>
        <topology evidence="1">Multi-pass membrane protein</topology>
    </subcellularLocation>
</comment>
<evidence type="ECO:0000256" key="3">
    <source>
        <dbReference type="ARBA" id="ARBA00022989"/>
    </source>
</evidence>
<dbReference type="AlphaFoldDB" id="A0A6J4TWT1"/>
<dbReference type="GO" id="GO:0012505">
    <property type="term" value="C:endomembrane system"/>
    <property type="evidence" value="ECO:0007669"/>
    <property type="project" value="UniProtKB-SubCell"/>
</dbReference>